<dbReference type="PANTHER" id="PTHR43199">
    <property type="entry name" value="GLUTATHIONE HYDROLASE"/>
    <property type="match status" value="1"/>
</dbReference>
<dbReference type="PANTHER" id="PTHR43199:SF1">
    <property type="entry name" value="GLUTATHIONE HYDROLASE PROENZYME"/>
    <property type="match status" value="1"/>
</dbReference>
<dbReference type="Proteomes" id="UP000244446">
    <property type="component" value="Unassembled WGS sequence"/>
</dbReference>
<comment type="similarity">
    <text evidence="1">Belongs to the gamma-glutamyltransferase family.</text>
</comment>
<comment type="caution">
    <text evidence="5">The sequence shown here is derived from an EMBL/GenBank/DDBJ whole genome shotgun (WGS) entry which is preliminary data.</text>
</comment>
<evidence type="ECO:0000313" key="5">
    <source>
        <dbReference type="EMBL" id="PVA09160.1"/>
    </source>
</evidence>
<gene>
    <name evidence="5" type="ORF">DC366_15600</name>
</gene>
<evidence type="ECO:0000256" key="3">
    <source>
        <dbReference type="ARBA" id="ARBA00022801"/>
    </source>
</evidence>
<proteinExistence type="inferred from homology"/>
<dbReference type="SUPFAM" id="SSF56235">
    <property type="entry name" value="N-terminal nucleophile aminohydrolases (Ntn hydrolases)"/>
    <property type="match status" value="1"/>
</dbReference>
<dbReference type="InterPro" id="IPR029055">
    <property type="entry name" value="Ntn_hydrolases_N"/>
</dbReference>
<reference evidence="5 6" key="1">
    <citation type="submission" date="2018-04" db="EMBL/GenBank/DDBJ databases">
        <title>Pelagivirga bohaiensis gen. nov., sp. nov., a bacterium isolated from the Bohai Sea.</title>
        <authorList>
            <person name="Ji X."/>
        </authorList>
    </citation>
    <scope>NUCLEOTIDE SEQUENCE [LARGE SCALE GENOMIC DNA]</scope>
    <source>
        <strain evidence="5 6">BH-SD19</strain>
    </source>
</reference>
<name>A0A2T7G449_9RHOB</name>
<keyword evidence="4" id="KW-0865">Zymogen</keyword>
<evidence type="ECO:0000313" key="6">
    <source>
        <dbReference type="Proteomes" id="UP000244446"/>
    </source>
</evidence>
<dbReference type="InterPro" id="IPR051792">
    <property type="entry name" value="GGT_bact"/>
</dbReference>
<dbReference type="EMBL" id="QCYH01000011">
    <property type="protein sequence ID" value="PVA09160.1"/>
    <property type="molecule type" value="Genomic_DNA"/>
</dbReference>
<evidence type="ECO:0000256" key="4">
    <source>
        <dbReference type="ARBA" id="ARBA00023145"/>
    </source>
</evidence>
<keyword evidence="6" id="KW-1185">Reference proteome</keyword>
<dbReference type="GO" id="GO:0016787">
    <property type="term" value="F:hydrolase activity"/>
    <property type="evidence" value="ECO:0007669"/>
    <property type="project" value="UniProtKB-KW"/>
</dbReference>
<dbReference type="Gene3D" id="3.60.20.40">
    <property type="match status" value="1"/>
</dbReference>
<dbReference type="GO" id="GO:0016740">
    <property type="term" value="F:transferase activity"/>
    <property type="evidence" value="ECO:0007669"/>
    <property type="project" value="UniProtKB-KW"/>
</dbReference>
<protein>
    <submittedName>
        <fullName evidence="5">Gamma-glutamyltransferase</fullName>
    </submittedName>
</protein>
<dbReference type="AlphaFoldDB" id="A0A2T7G449"/>
<keyword evidence="2 5" id="KW-0808">Transferase</keyword>
<accession>A0A2T7G449</accession>
<evidence type="ECO:0000256" key="2">
    <source>
        <dbReference type="ARBA" id="ARBA00022679"/>
    </source>
</evidence>
<dbReference type="PRINTS" id="PR01210">
    <property type="entry name" value="GGTRANSPTASE"/>
</dbReference>
<organism evidence="5 6">
    <name type="scientific">Pelagivirga sediminicola</name>
    <dbReference type="NCBI Taxonomy" id="2170575"/>
    <lineage>
        <taxon>Bacteria</taxon>
        <taxon>Pseudomonadati</taxon>
        <taxon>Pseudomonadota</taxon>
        <taxon>Alphaproteobacteria</taxon>
        <taxon>Rhodobacterales</taxon>
        <taxon>Paracoccaceae</taxon>
        <taxon>Pelagivirga</taxon>
    </lineage>
</organism>
<evidence type="ECO:0000256" key="1">
    <source>
        <dbReference type="ARBA" id="ARBA00009381"/>
    </source>
</evidence>
<sequence>MSDALSRTMEIRKHVVETDRGVVASQHRQAAEAGAEVLRAGGDAVDAAVACAFVCGVLEPWMSGPAGGGAAMHWRADTGEAHALNFGMQAPAKLRVEDFPLSGEGAASDLFPWERVVEDRNIFGAKAVAVPAMVDGLEAAHKRWGKLPWGELLAPAIAHARRGMGIDWYASLIIAGAARDLARDADAAAMFLDEGQWPRAFSWTNAAEDRIDQGRMADSLDILAREGAAALHGGDLGAAMAADIQGKGGYLTREDLAANRAQFHAPLAVPYRDAQLYAMPGLTAGPTMASAFAHLAAQDLGSVDAAYPAYAKALRAAYAERISSMGDDGESPGAPGCTTHFSVVDRDGNMVSNTQTLLSIFGARMVSESTGLLMNNGIMWFDPEQGKPNSLGAGKRCLMNVCPMLGQADGKRFALGASGGRKIVSAVTQLASFIVDFDMDLPAAFHQPRLDLSGGDQILADAALAPGVIAKLEQIAPVSEVFRSLLPYPFACPAGVLDTGAKRSGATEIMSAWGDAVAEPAGA</sequence>
<dbReference type="Pfam" id="PF01019">
    <property type="entry name" value="G_glu_transpept"/>
    <property type="match status" value="2"/>
</dbReference>
<dbReference type="InterPro" id="IPR043137">
    <property type="entry name" value="GGT_ssub_C"/>
</dbReference>
<dbReference type="OrthoDB" id="9781342at2"/>
<keyword evidence="3" id="KW-0378">Hydrolase</keyword>